<dbReference type="InterPro" id="IPR002347">
    <property type="entry name" value="SDR_fam"/>
</dbReference>
<evidence type="ECO:0000256" key="3">
    <source>
        <dbReference type="SAM" id="MobiDB-lite"/>
    </source>
</evidence>
<reference evidence="4 5" key="1">
    <citation type="submission" date="2023-05" db="EMBL/GenBank/DDBJ databases">
        <title>Streptantibioticus silvisoli sp. nov., acidotolerant actinomycetes 1 from pine litter.</title>
        <authorList>
            <person name="Swiecimska M."/>
            <person name="Golinska P."/>
            <person name="Sangal V."/>
            <person name="Wachnowicz B."/>
            <person name="Goodfellow M."/>
        </authorList>
    </citation>
    <scope>NUCLEOTIDE SEQUENCE [LARGE SCALE GENOMIC DNA]</scope>
    <source>
        <strain evidence="4 5">DSM 42109</strain>
    </source>
</reference>
<dbReference type="PROSITE" id="PS00061">
    <property type="entry name" value="ADH_SHORT"/>
    <property type="match status" value="1"/>
</dbReference>
<gene>
    <name evidence="4" type="ORF">NMN56_018700</name>
</gene>
<comment type="caution">
    <text evidence="4">The sequence shown here is derived from an EMBL/GenBank/DDBJ whole genome shotgun (WGS) entry which is preliminary data.</text>
</comment>
<evidence type="ECO:0000313" key="4">
    <source>
        <dbReference type="EMBL" id="MDJ1133959.1"/>
    </source>
</evidence>
<evidence type="ECO:0000313" key="5">
    <source>
        <dbReference type="Proteomes" id="UP001214441"/>
    </source>
</evidence>
<dbReference type="PANTHER" id="PTHR43639">
    <property type="entry name" value="OXIDOREDUCTASE, SHORT-CHAIN DEHYDROGENASE/REDUCTASE FAMILY (AFU_ORTHOLOGUE AFUA_5G02870)"/>
    <property type="match status" value="1"/>
</dbReference>
<proteinExistence type="inferred from homology"/>
<dbReference type="Proteomes" id="UP001214441">
    <property type="component" value="Unassembled WGS sequence"/>
</dbReference>
<dbReference type="PRINTS" id="PR00081">
    <property type="entry name" value="GDHRDH"/>
</dbReference>
<organism evidence="4 5">
    <name type="scientific">Streptomyces iconiensis</name>
    <dbReference type="NCBI Taxonomy" id="1384038"/>
    <lineage>
        <taxon>Bacteria</taxon>
        <taxon>Bacillati</taxon>
        <taxon>Actinomycetota</taxon>
        <taxon>Actinomycetes</taxon>
        <taxon>Kitasatosporales</taxon>
        <taxon>Streptomycetaceae</taxon>
        <taxon>Streptomyces</taxon>
    </lineage>
</organism>
<dbReference type="Gene3D" id="3.40.50.720">
    <property type="entry name" value="NAD(P)-binding Rossmann-like Domain"/>
    <property type="match status" value="1"/>
</dbReference>
<evidence type="ECO:0000256" key="2">
    <source>
        <dbReference type="ARBA" id="ARBA00023002"/>
    </source>
</evidence>
<protein>
    <submittedName>
        <fullName evidence="4">SDR family oxidoreductase</fullName>
    </submittedName>
</protein>
<feature type="region of interest" description="Disordered" evidence="3">
    <location>
        <begin position="1"/>
        <end position="25"/>
    </location>
</feature>
<dbReference type="CDD" id="cd05233">
    <property type="entry name" value="SDR_c"/>
    <property type="match status" value="1"/>
</dbReference>
<dbReference type="InterPro" id="IPR020904">
    <property type="entry name" value="Sc_DH/Rdtase_CS"/>
</dbReference>
<dbReference type="RefSeq" id="WP_274041610.1">
    <property type="nucleotide sequence ID" value="NZ_JANCPR020000017.1"/>
</dbReference>
<dbReference type="SUPFAM" id="SSF51735">
    <property type="entry name" value="NAD(P)-binding Rossmann-fold domains"/>
    <property type="match status" value="1"/>
</dbReference>
<keyword evidence="2" id="KW-0560">Oxidoreductase</keyword>
<dbReference type="PANTHER" id="PTHR43639:SF1">
    <property type="entry name" value="SHORT-CHAIN DEHYDROGENASE_REDUCTASE FAMILY PROTEIN"/>
    <property type="match status" value="1"/>
</dbReference>
<dbReference type="Pfam" id="PF13561">
    <property type="entry name" value="adh_short_C2"/>
    <property type="match status" value="1"/>
</dbReference>
<comment type="similarity">
    <text evidence="1">Belongs to the short-chain dehydrogenases/reductases (SDR) family.</text>
</comment>
<keyword evidence="5" id="KW-1185">Reference proteome</keyword>
<dbReference type="InterPro" id="IPR036291">
    <property type="entry name" value="NAD(P)-bd_dom_sf"/>
</dbReference>
<dbReference type="PRINTS" id="PR00080">
    <property type="entry name" value="SDRFAMILY"/>
</dbReference>
<feature type="compositionally biased region" description="Pro residues" evidence="3">
    <location>
        <begin position="10"/>
        <end position="21"/>
    </location>
</feature>
<accession>A0ABT6ZYS7</accession>
<evidence type="ECO:0000256" key="1">
    <source>
        <dbReference type="ARBA" id="ARBA00006484"/>
    </source>
</evidence>
<dbReference type="EMBL" id="JANCPR020000017">
    <property type="protein sequence ID" value="MDJ1133959.1"/>
    <property type="molecule type" value="Genomic_DNA"/>
</dbReference>
<sequence length="264" mass="26440">MSAGNGQAPVPGPGPQAPVPGPGLAGKRVLVTGGTRGIGRATALAFAASGARLVVAHRTAGEAARALAEELSASGAEHHLVRADVSTTEGAARLAEVCGARLEGLDVLVNNVGVDGHSKFADLDETEWHRLMDSNVTSAYLVTRATLDLLSEGASVVNVGASVALRGRAFGVHYSASKAALVGFGRALCKEVGTRGIRVNTVAPGVTETEPGGGLPPHLVERLAGMTALGRLGSPADVAGAVLYLAGDASRYVTGATITVDGGI</sequence>
<name>A0ABT6ZYS7_9ACTN</name>